<evidence type="ECO:0008006" key="4">
    <source>
        <dbReference type="Google" id="ProtNLM"/>
    </source>
</evidence>
<evidence type="ECO:0000313" key="2">
    <source>
        <dbReference type="EMBL" id="KXH65370.1"/>
    </source>
</evidence>
<dbReference type="PANTHER" id="PTHR39596">
    <property type="match status" value="1"/>
</dbReference>
<evidence type="ECO:0000313" key="3">
    <source>
        <dbReference type="Proteomes" id="UP000070054"/>
    </source>
</evidence>
<dbReference type="EMBL" id="JEMN01000003">
    <property type="protein sequence ID" value="KXH65370.1"/>
    <property type="molecule type" value="Genomic_DNA"/>
</dbReference>
<feature type="compositionally biased region" description="Polar residues" evidence="1">
    <location>
        <begin position="642"/>
        <end position="651"/>
    </location>
</feature>
<dbReference type="PANTHER" id="PTHR39596:SF4">
    <property type="entry name" value="HET DOMAIN PROTEIN (AFU_ORTHOLOGUE AFUA_3G03140)-RELATED"/>
    <property type="match status" value="1"/>
</dbReference>
<organism evidence="2 3">
    <name type="scientific">Colletotrichum nymphaeae SA-01</name>
    <dbReference type="NCBI Taxonomy" id="1460502"/>
    <lineage>
        <taxon>Eukaryota</taxon>
        <taxon>Fungi</taxon>
        <taxon>Dikarya</taxon>
        <taxon>Ascomycota</taxon>
        <taxon>Pezizomycotina</taxon>
        <taxon>Sordariomycetes</taxon>
        <taxon>Hypocreomycetidae</taxon>
        <taxon>Glomerellales</taxon>
        <taxon>Glomerellaceae</taxon>
        <taxon>Colletotrichum</taxon>
        <taxon>Colletotrichum acutatum species complex</taxon>
    </lineage>
</organism>
<dbReference type="AlphaFoldDB" id="A0A135UY86"/>
<keyword evidence="3" id="KW-1185">Reference proteome</keyword>
<proteinExistence type="predicted"/>
<dbReference type="Proteomes" id="UP000070054">
    <property type="component" value="Unassembled WGS sequence"/>
</dbReference>
<comment type="caution">
    <text evidence="2">The sequence shown here is derived from an EMBL/GenBank/DDBJ whole genome shotgun (WGS) entry which is preliminary data.</text>
</comment>
<reference evidence="2 3" key="1">
    <citation type="submission" date="2014-02" db="EMBL/GenBank/DDBJ databases">
        <title>The genome sequence of Colletotrichum nymphaeae SA-01.</title>
        <authorList>
            <person name="Baroncelli R."/>
            <person name="Thon M.R."/>
        </authorList>
    </citation>
    <scope>NUCLEOTIDE SEQUENCE [LARGE SCALE GENOMIC DNA]</scope>
    <source>
        <strain evidence="2 3">SA-01</strain>
    </source>
</reference>
<sequence length="670" mass="75601">MKDHETRSNNQPNGRDTRTLCIMIYGETLYGMLAQTMRWGLSTWAAKRMRELQWCPNAQRTLKGQVGTNATLLYIAVKTNAENPRYKHPRNPRHKGSNLPSQWGCSEDRCLYIPADKPVKKYPLGTNRELEYRPAHALTCENKKGCKLVGPSQGAIDVALQESSIEQRDGSFPILKITGDDERIAVKAQPWRRGTNFATISHVWSQGLGNESENTIQTCQLRMIRKYLKDVFKSEEDQFFWLDTLAIPSKSTTDTMKAARKAAISRIHHVFSKASHCIIIDRYMLEKGNADDDCRTTAASLLASAWMRRLWTLQEAFVSKTLHLAMRDTSGDSSDSHRKVMALDDMWGDDSEGRAYFTSVNILMERKLAQSMMRKEEAADHRSRPQQHRNTAVLVANAWKATRYRTISRPKDETLVLATLLNIPIPSSHIDHGEVDDVYLERLMVEFWTSISQASPSGMAIPSGLIFLPGRRLSSTGFGWAPATWMSQQEETYPFPLSKMNYNTTLHERGLQVQYPGFILHASFDRLRSIVSGRRKDGTFHFSVDRDLYEWYSVDVADAGGHIPGSSLRRAIDQEDIAEDQLSQKLQIKSLSNPKLAIILSRSRPVEVPGEIGLLVEIQEISNIIGKDQNTTGANPELIGQATGNNESVSHFISERDGNQPPTPERAQPN</sequence>
<accession>A0A135UY86</accession>
<feature type="region of interest" description="Disordered" evidence="1">
    <location>
        <begin position="628"/>
        <end position="670"/>
    </location>
</feature>
<name>A0A135UY86_9PEZI</name>
<gene>
    <name evidence="2" type="ORF">CNYM01_00947</name>
</gene>
<evidence type="ECO:0000256" key="1">
    <source>
        <dbReference type="SAM" id="MobiDB-lite"/>
    </source>
</evidence>
<protein>
    <recommendedName>
        <fullName evidence="4">Heterokaryon incompatibility domain-containing protein</fullName>
    </recommendedName>
</protein>